<name>A0AAV8YFZ6_9CUCU</name>
<evidence type="ECO:0000313" key="1">
    <source>
        <dbReference type="EMBL" id="KAJ8950342.1"/>
    </source>
</evidence>
<proteinExistence type="predicted"/>
<dbReference type="Proteomes" id="UP001162162">
    <property type="component" value="Unassembled WGS sequence"/>
</dbReference>
<sequence>MAKPLLKSGIGAIILENVIMELENLKINTKNLEVWTIRYQWYFHGRSMASLAASNWPKPFGASTLLILVYCVLGVHRDITYESIPELYDTPGIKYITPHKLMNLMNLANSNCPAITYKQSSKTSTLLSSGQYSLVNLLKDQPLLLQASKKRDGNEETGQEALWFYEGYDGRMYSFTKFSVPYDTSLIISVCARADVGVSTLEDIWPTVQPLNTLTVDMLLLIFGTGTYSGKDSIIEAFDRAKEKCPPPLPGS</sequence>
<protein>
    <submittedName>
        <fullName evidence="1">Uncharacterized protein</fullName>
    </submittedName>
</protein>
<accession>A0AAV8YFZ6</accession>
<dbReference type="AlphaFoldDB" id="A0AAV8YFZ6"/>
<organism evidence="1 2">
    <name type="scientific">Aromia moschata</name>
    <dbReference type="NCBI Taxonomy" id="1265417"/>
    <lineage>
        <taxon>Eukaryota</taxon>
        <taxon>Metazoa</taxon>
        <taxon>Ecdysozoa</taxon>
        <taxon>Arthropoda</taxon>
        <taxon>Hexapoda</taxon>
        <taxon>Insecta</taxon>
        <taxon>Pterygota</taxon>
        <taxon>Neoptera</taxon>
        <taxon>Endopterygota</taxon>
        <taxon>Coleoptera</taxon>
        <taxon>Polyphaga</taxon>
        <taxon>Cucujiformia</taxon>
        <taxon>Chrysomeloidea</taxon>
        <taxon>Cerambycidae</taxon>
        <taxon>Cerambycinae</taxon>
        <taxon>Callichromatini</taxon>
        <taxon>Aromia</taxon>
    </lineage>
</organism>
<feature type="non-terminal residue" evidence="1">
    <location>
        <position position="252"/>
    </location>
</feature>
<dbReference type="EMBL" id="JAPWTK010000102">
    <property type="protein sequence ID" value="KAJ8950342.1"/>
    <property type="molecule type" value="Genomic_DNA"/>
</dbReference>
<reference evidence="1" key="1">
    <citation type="journal article" date="2023" name="Insect Mol. Biol.">
        <title>Genome sequencing provides insights into the evolution of gene families encoding plant cell wall-degrading enzymes in longhorned beetles.</title>
        <authorList>
            <person name="Shin N.R."/>
            <person name="Okamura Y."/>
            <person name="Kirsch R."/>
            <person name="Pauchet Y."/>
        </authorList>
    </citation>
    <scope>NUCLEOTIDE SEQUENCE</scope>
    <source>
        <strain evidence="1">AMC_N1</strain>
    </source>
</reference>
<evidence type="ECO:0000313" key="2">
    <source>
        <dbReference type="Proteomes" id="UP001162162"/>
    </source>
</evidence>
<comment type="caution">
    <text evidence="1">The sequence shown here is derived from an EMBL/GenBank/DDBJ whole genome shotgun (WGS) entry which is preliminary data.</text>
</comment>
<gene>
    <name evidence="1" type="ORF">NQ318_021202</name>
</gene>
<keyword evidence="2" id="KW-1185">Reference proteome</keyword>